<evidence type="ECO:0000313" key="3">
    <source>
        <dbReference type="Proteomes" id="UP000276443"/>
    </source>
</evidence>
<name>A0A3N5BBW1_9BACI</name>
<evidence type="ECO:0000259" key="1">
    <source>
        <dbReference type="Pfam" id="PF14267"/>
    </source>
</evidence>
<dbReference type="AlphaFoldDB" id="A0A3N5BBW1"/>
<reference evidence="2 3" key="1">
    <citation type="submission" date="2018-11" db="EMBL/GenBank/DDBJ databases">
        <title>Genomic Encyclopedia of Type Strains, Phase IV (KMG-IV): sequencing the most valuable type-strain genomes for metagenomic binning, comparative biology and taxonomic classification.</title>
        <authorList>
            <person name="Goeker M."/>
        </authorList>
    </citation>
    <scope>NUCLEOTIDE SEQUENCE [LARGE SCALE GENOMIC DNA]</scope>
    <source>
        <strain evidence="2 3">DSM 18090</strain>
    </source>
</reference>
<dbReference type="InterPro" id="IPR025579">
    <property type="entry name" value="DUF4357"/>
</dbReference>
<feature type="domain" description="DUF4357" evidence="1">
    <location>
        <begin position="222"/>
        <end position="275"/>
    </location>
</feature>
<evidence type="ECO:0000313" key="2">
    <source>
        <dbReference type="EMBL" id="RPF54429.1"/>
    </source>
</evidence>
<proteinExistence type="predicted"/>
<accession>A0A3N5BBW1</accession>
<keyword evidence="3" id="KW-1185">Reference proteome</keyword>
<sequence length="281" mass="32839">MEKRPRTIQIFLPYGSPRGIKIAEITNRTVQAILIPRNEFNRISERHEIQNVGIYFLFGHDEENSKPQVYIGEAENCYKRLNTHNKEKDFWEVVVVFVTNNPQNQFTKSDVKYLENLSYLKAVENNRFYINQTIPQQTFVPEWRKADLEDIFNTIKILLSTLGYPLYESMRKVSETDESEIYFCSNNEVSAKGEYNEEGFIVFKGSSVRPLTTKAFKAKSKRDKLIEDKVIIEKDGKFIFYEDYQFTSPSLAASIVLGRNQNGWIAWKNKAGKTLDEIKRQ</sequence>
<comment type="caution">
    <text evidence="2">The sequence shown here is derived from an EMBL/GenBank/DDBJ whole genome shotgun (WGS) entry which is preliminary data.</text>
</comment>
<dbReference type="Proteomes" id="UP000276443">
    <property type="component" value="Unassembled WGS sequence"/>
</dbReference>
<dbReference type="CDD" id="cd10447">
    <property type="entry name" value="GIY-YIG_unchar_2"/>
    <property type="match status" value="1"/>
</dbReference>
<dbReference type="RefSeq" id="WP_124221411.1">
    <property type="nucleotide sequence ID" value="NZ_RKRF01000008.1"/>
</dbReference>
<gene>
    <name evidence="2" type="ORF">EDC24_1628</name>
</gene>
<dbReference type="EMBL" id="RKRF01000008">
    <property type="protein sequence ID" value="RPF54429.1"/>
    <property type="molecule type" value="Genomic_DNA"/>
</dbReference>
<protein>
    <submittedName>
        <fullName evidence="2">Uncharacterized protein DUF4357</fullName>
    </submittedName>
</protein>
<organism evidence="2 3">
    <name type="scientific">Aquisalibacillus elongatus</name>
    <dbReference type="NCBI Taxonomy" id="485577"/>
    <lineage>
        <taxon>Bacteria</taxon>
        <taxon>Bacillati</taxon>
        <taxon>Bacillota</taxon>
        <taxon>Bacilli</taxon>
        <taxon>Bacillales</taxon>
        <taxon>Bacillaceae</taxon>
        <taxon>Aquisalibacillus</taxon>
    </lineage>
</organism>
<dbReference type="Pfam" id="PF14267">
    <property type="entry name" value="DUF4357"/>
    <property type="match status" value="1"/>
</dbReference>
<dbReference type="OrthoDB" id="2656488at2"/>